<dbReference type="Pfam" id="PF05817">
    <property type="entry name" value="Ribophorin_II"/>
    <property type="match status" value="1"/>
</dbReference>
<evidence type="ECO:0000256" key="2">
    <source>
        <dbReference type="ARBA" id="ARBA00004477"/>
    </source>
</evidence>
<dbReference type="Pfam" id="PF23860">
    <property type="entry name" value="Ribophorin_II_3rd"/>
    <property type="match status" value="1"/>
</dbReference>
<dbReference type="GO" id="GO:0006487">
    <property type="term" value="P:protein N-linked glycosylation"/>
    <property type="evidence" value="ECO:0007669"/>
    <property type="project" value="UniProtKB-UniRule"/>
</dbReference>
<dbReference type="Pfam" id="PF25147">
    <property type="entry name" value="Ribophorin_II_C"/>
    <property type="match status" value="1"/>
</dbReference>
<evidence type="ECO:0000256" key="6">
    <source>
        <dbReference type="ARBA" id="ARBA00022729"/>
    </source>
</evidence>
<evidence type="ECO:0000256" key="5">
    <source>
        <dbReference type="ARBA" id="ARBA00022692"/>
    </source>
</evidence>
<feature type="transmembrane region" description="Helical" evidence="10">
    <location>
        <begin position="626"/>
        <end position="646"/>
    </location>
</feature>
<sequence>MASSSSPPVLAIFFLVALTLNQVTAQVDSFFSKADFERYHGIAKAALESRSPETVFFGTKLSKALGGDVSSVCTSAVGLISDNPDDLETVAYGMGALKEASCEVSLGAAETRAMKTLKSGWGAEGGSFRCKRLTLLADLALGGGKILENVETAVKNINKHRSEDGSVLSLPEGMSDESTDGTFQLLEIIAATKVTSKGIKKTLERAADLLPGAEGSDDEVDAGADATLLSALATAVADAGGPNLSVTPAQGEALARILLKMKGTASAKGAYKVFAALHTLATKFPDAAPEALVLATPVIKEGAVFRVECRNILGGEISGRSGGVELEKVVALGQAADSVTPPRLEGSGGALEATFTGSGVGVYELSLKVGGKDAAVKRFLVVQAAASLINIEVGVSPSRAHLDGKLYQVPLRGGQVKASALEGEYVSAAFTVAGAAIPQQAFFKFTNLATNSEILFAAKRSGIRSGAGSFVAVVSLADEVQAAFGHRSGEYQLSLVVGDVGFDKPLEQDLGALNLTFSSKPAVSHALYRKPLLWESDTALSPLPEIHHQFRQPERRPNAVLPAAFTFLVALALTAFFRYLPRVGANLNGFPSGGMALFWNIAWLVCLLMVLFLFTAYWVFLKGMTTLKLLFPLGVTTLLVGHRAFVGKVKAGTS</sequence>
<dbReference type="InterPro" id="IPR055373">
    <property type="entry name" value="Ribophorin_II_N"/>
</dbReference>
<evidence type="ECO:0000256" key="7">
    <source>
        <dbReference type="ARBA" id="ARBA00022824"/>
    </source>
</evidence>
<keyword evidence="7 10" id="KW-0256">Endoplasmic reticulum</keyword>
<feature type="transmembrane region" description="Helical" evidence="10">
    <location>
        <begin position="601"/>
        <end position="620"/>
    </location>
</feature>
<feature type="signal peptide" evidence="10">
    <location>
        <begin position="1"/>
        <end position="25"/>
    </location>
</feature>
<dbReference type="EMBL" id="SDOX01000005">
    <property type="protein sequence ID" value="TFJ87751.1"/>
    <property type="molecule type" value="Genomic_DNA"/>
</dbReference>
<comment type="function">
    <text evidence="1 10">Subunit of the oligosaccharyl transferase (OST) complex that catalyzes the initial transfer of a defined glycan (Glc(3)Man(9)GlcNAc(2) in eukaryotes) from the lipid carrier dolichol-pyrophosphate to an asparagine residue within an Asn-X-Ser/Thr consensus motif in nascent polypeptide chains, the first step in protein N-glycosylation. N-glycosylation occurs cotranslationally and the complex associates with the Sec61 complex at the channel-forming translocon complex that mediates protein translocation across the endoplasmic reticulum (ER). All subunits are required for a maximal enzyme activity.</text>
</comment>
<dbReference type="InterPro" id="IPR055374">
    <property type="entry name" value="Ribophorin_II_3rd"/>
</dbReference>
<evidence type="ECO:0000256" key="4">
    <source>
        <dbReference type="ARBA" id="ARBA00009038"/>
    </source>
</evidence>
<evidence type="ECO:0000313" key="15">
    <source>
        <dbReference type="Proteomes" id="UP000355283"/>
    </source>
</evidence>
<feature type="domain" description="Ribophorin II N-terminal" evidence="11">
    <location>
        <begin position="32"/>
        <end position="281"/>
    </location>
</feature>
<evidence type="ECO:0000259" key="12">
    <source>
        <dbReference type="Pfam" id="PF23860"/>
    </source>
</evidence>
<dbReference type="InterPro" id="IPR008814">
    <property type="entry name" value="Swp1"/>
</dbReference>
<keyword evidence="8 10" id="KW-1133">Transmembrane helix</keyword>
<evidence type="ECO:0000313" key="14">
    <source>
        <dbReference type="EMBL" id="TFJ87751.1"/>
    </source>
</evidence>
<keyword evidence="9 10" id="KW-0472">Membrane</keyword>
<dbReference type="GO" id="GO:0008250">
    <property type="term" value="C:oligosaccharyltransferase complex"/>
    <property type="evidence" value="ECO:0007669"/>
    <property type="project" value="UniProtKB-UniRule"/>
</dbReference>
<comment type="caution">
    <text evidence="14">The sequence shown here is derived from an EMBL/GenBank/DDBJ whole genome shotgun (WGS) entry which is preliminary data.</text>
</comment>
<evidence type="ECO:0000256" key="10">
    <source>
        <dbReference type="RuleBase" id="RU366029"/>
    </source>
</evidence>
<evidence type="ECO:0000256" key="1">
    <source>
        <dbReference type="ARBA" id="ARBA00002791"/>
    </source>
</evidence>
<dbReference type="PANTHER" id="PTHR12640:SF0">
    <property type="entry name" value="DOLICHYL-DIPHOSPHOOLIGOSACCHARIDE--PROTEIN GLYCOSYLTRANSFERASE SUBUNIT 2"/>
    <property type="match status" value="1"/>
</dbReference>
<accession>A0A4D9D7Q8</accession>
<evidence type="ECO:0000259" key="11">
    <source>
        <dbReference type="Pfam" id="PF05817"/>
    </source>
</evidence>
<keyword evidence="5 10" id="KW-0812">Transmembrane</keyword>
<reference evidence="14 15" key="1">
    <citation type="submission" date="2019-01" db="EMBL/GenBank/DDBJ databases">
        <title>Nuclear Genome Assembly of the Microalgal Biofuel strain Nannochloropsis salina CCMP1776.</title>
        <authorList>
            <person name="Hovde B."/>
        </authorList>
    </citation>
    <scope>NUCLEOTIDE SEQUENCE [LARGE SCALE GENOMIC DNA]</scope>
    <source>
        <strain evidence="14 15">CCMP1776</strain>
    </source>
</reference>
<evidence type="ECO:0000259" key="13">
    <source>
        <dbReference type="Pfam" id="PF25147"/>
    </source>
</evidence>
<comment type="subunit">
    <text evidence="10">Component of the oligosaccharyltransferase (OST) complex.</text>
</comment>
<dbReference type="Proteomes" id="UP000355283">
    <property type="component" value="Unassembled WGS sequence"/>
</dbReference>
<protein>
    <recommendedName>
        <fullName evidence="10">Dolichyl-diphosphooligosaccharide--protein glycosyltransferase subunit 2</fullName>
    </recommendedName>
    <alternativeName>
        <fullName evidence="10">Ribophorin-2</fullName>
    </alternativeName>
</protein>
<evidence type="ECO:0000256" key="9">
    <source>
        <dbReference type="ARBA" id="ARBA00023136"/>
    </source>
</evidence>
<comment type="similarity">
    <text evidence="4 10">Belongs to the SWP1 family.</text>
</comment>
<proteinExistence type="inferred from homology"/>
<dbReference type="InterPro" id="IPR056790">
    <property type="entry name" value="Ribophorin_II_C"/>
</dbReference>
<name>A0A4D9D7Q8_9STRA</name>
<gene>
    <name evidence="14" type="ORF">NSK_001101</name>
</gene>
<evidence type="ECO:0000256" key="3">
    <source>
        <dbReference type="ARBA" id="ARBA00004922"/>
    </source>
</evidence>
<keyword evidence="6 10" id="KW-0732">Signal</keyword>
<dbReference type="AlphaFoldDB" id="A0A4D9D7Q8"/>
<dbReference type="PANTHER" id="PTHR12640">
    <property type="entry name" value="RIBOPHORIN II"/>
    <property type="match status" value="1"/>
</dbReference>
<feature type="domain" description="Ribophorin II third" evidence="12">
    <location>
        <begin position="437"/>
        <end position="515"/>
    </location>
</feature>
<feature type="chain" id="PRO_5019882580" description="Dolichyl-diphosphooligosaccharide--protein glycosyltransferase subunit 2" evidence="10">
    <location>
        <begin position="26"/>
        <end position="654"/>
    </location>
</feature>
<feature type="transmembrane region" description="Helical" evidence="10">
    <location>
        <begin position="559"/>
        <end position="580"/>
    </location>
</feature>
<comment type="subcellular location">
    <subcellularLocation>
        <location evidence="2 10">Endoplasmic reticulum membrane</location>
        <topology evidence="2 10">Multi-pass membrane protein</topology>
    </subcellularLocation>
</comment>
<feature type="domain" description="Ribophorin II C-terminal" evidence="13">
    <location>
        <begin position="550"/>
        <end position="645"/>
    </location>
</feature>
<dbReference type="UniPathway" id="UPA00378"/>
<dbReference type="OrthoDB" id="432292at2759"/>
<evidence type="ECO:0000256" key="8">
    <source>
        <dbReference type="ARBA" id="ARBA00022989"/>
    </source>
</evidence>
<keyword evidence="15" id="KW-1185">Reference proteome</keyword>
<comment type="pathway">
    <text evidence="3 10">Protein modification; protein glycosylation.</text>
</comment>
<organism evidence="14 15">
    <name type="scientific">Nannochloropsis salina CCMP1776</name>
    <dbReference type="NCBI Taxonomy" id="1027361"/>
    <lineage>
        <taxon>Eukaryota</taxon>
        <taxon>Sar</taxon>
        <taxon>Stramenopiles</taxon>
        <taxon>Ochrophyta</taxon>
        <taxon>Eustigmatophyceae</taxon>
        <taxon>Eustigmatales</taxon>
        <taxon>Monodopsidaceae</taxon>
        <taxon>Microchloropsis</taxon>
        <taxon>Microchloropsis salina</taxon>
    </lineage>
</organism>